<evidence type="ECO:0000259" key="7">
    <source>
        <dbReference type="PROSITE" id="PS50035"/>
    </source>
</evidence>
<evidence type="ECO:0000256" key="1">
    <source>
        <dbReference type="ARBA" id="ARBA00012027"/>
    </source>
</evidence>
<proteinExistence type="predicted"/>
<keyword evidence="5" id="KW-0443">Lipid metabolism</keyword>
<dbReference type="GeneID" id="107124417"/>
<dbReference type="RefSeq" id="XP_015283368.1">
    <property type="nucleotide sequence ID" value="XM_015427882.1"/>
</dbReference>
<name>A0ABM1LBN1_GEKJA</name>
<dbReference type="EC" id="3.1.4.4" evidence="1"/>
<dbReference type="Gene3D" id="3.30.870.10">
    <property type="entry name" value="Endonuclease Chain A"/>
    <property type="match status" value="2"/>
</dbReference>
<keyword evidence="8" id="KW-1185">Reference proteome</keyword>
<dbReference type="SUPFAM" id="SSF56024">
    <property type="entry name" value="Phospholipase D/nuclease"/>
    <property type="match status" value="2"/>
</dbReference>
<evidence type="ECO:0000313" key="8">
    <source>
        <dbReference type="Proteomes" id="UP000694871"/>
    </source>
</evidence>
<sequence length="693" mass="77654">MAERDGLLAGEDPGSPPPFRRVFALKPLRSQGPLFLPGVPISARVEGTERYTSGSKVRTNTVYSLRLTHGEFTWTMKKKFKHFQELHRDLMRHKILVTFLPLSRFALQGSPLGGASLELPSLPHGSGDEGARRPSSKQTEFLDVSQLSFVRDLGPKGLLSPEIYLKRPAQTDDWRLDLLLKRKAEEGVRICVLLFKEVELALGINSGYSKRALLLLHPNVKVMRHPDHVSSTVVLWAHHEKLVVVDQSVAFLGGLDLAYGRWDTYDYQIADLDGDDGPSPKGGAAPPGGQEAPFDLGTNQRLWLGKDYSNLIAKDWVQLDKPFEDFIDRHQTPRMPWRDVGVAIHGAAARDVARHFIQRWNFTKVLRSVDRWSAGLNESSIHQAYLSVIEGSQHYLYIENQFFISCADRRNVYNTVGDAVINRVLRAHREKKPFRVYVLLPLLPGFEGDIARGGGNSIQAILHFTYRTLSRGDASIVSRLEAVMGEDWKNHVSFCGLRTHGQLHGQLTTELVYIHSKLLIVDDRWAIIGSANINDRSLLGERDSELAVLVEDTEWVASVMGGQEYQAGKFALSLRLDCFRCVLGVTSDLGVNIQDPISDHFFHEVWQATAVSNANLYDQVFRCLPSNAVRSLRALRDYASVKNLAAVSPDLAREHLQEVRGHLVQFPLDFLAEESLLPALSSKEGMIPTAVWT</sequence>
<evidence type="ECO:0000256" key="3">
    <source>
        <dbReference type="ARBA" id="ARBA00022801"/>
    </source>
</evidence>
<evidence type="ECO:0000256" key="6">
    <source>
        <dbReference type="SAM" id="MobiDB-lite"/>
    </source>
</evidence>
<evidence type="ECO:0000256" key="4">
    <source>
        <dbReference type="ARBA" id="ARBA00022963"/>
    </source>
</evidence>
<dbReference type="InterPro" id="IPR025202">
    <property type="entry name" value="PLD-like_dom"/>
</dbReference>
<dbReference type="InterPro" id="IPR036871">
    <property type="entry name" value="PX_dom_sf"/>
</dbReference>
<dbReference type="SMART" id="SM00155">
    <property type="entry name" value="PLDc"/>
    <property type="match status" value="2"/>
</dbReference>
<accession>A0ABM1LBN1</accession>
<reference evidence="9" key="1">
    <citation type="submission" date="2025-08" db="UniProtKB">
        <authorList>
            <consortium name="RefSeq"/>
        </authorList>
    </citation>
    <scope>IDENTIFICATION</scope>
</reference>
<dbReference type="Pfam" id="PF13091">
    <property type="entry name" value="PLDc_2"/>
    <property type="match status" value="1"/>
</dbReference>
<keyword evidence="2" id="KW-0677">Repeat</keyword>
<feature type="domain" description="PLD phosphodiesterase" evidence="7">
    <location>
        <begin position="510"/>
        <end position="537"/>
    </location>
</feature>
<feature type="region of interest" description="Disordered" evidence="6">
    <location>
        <begin position="118"/>
        <end position="139"/>
    </location>
</feature>
<gene>
    <name evidence="9" type="primary">PLD2</name>
</gene>
<keyword evidence="3" id="KW-0378">Hydrolase</keyword>
<evidence type="ECO:0000256" key="5">
    <source>
        <dbReference type="ARBA" id="ARBA00023098"/>
    </source>
</evidence>
<organism evidence="8 9">
    <name type="scientific">Gekko japonicus</name>
    <name type="common">Schlegel's Japanese gecko</name>
    <dbReference type="NCBI Taxonomy" id="146911"/>
    <lineage>
        <taxon>Eukaryota</taxon>
        <taxon>Metazoa</taxon>
        <taxon>Chordata</taxon>
        <taxon>Craniata</taxon>
        <taxon>Vertebrata</taxon>
        <taxon>Euteleostomi</taxon>
        <taxon>Lepidosauria</taxon>
        <taxon>Squamata</taxon>
        <taxon>Bifurcata</taxon>
        <taxon>Gekkota</taxon>
        <taxon>Gekkonidae</taxon>
        <taxon>Gekkoninae</taxon>
        <taxon>Gekko</taxon>
    </lineage>
</organism>
<dbReference type="InterPro" id="IPR015679">
    <property type="entry name" value="PLipase_D_fam"/>
</dbReference>
<dbReference type="Pfam" id="PF00614">
    <property type="entry name" value="PLDc"/>
    <property type="match status" value="1"/>
</dbReference>
<dbReference type="CDD" id="cd09141">
    <property type="entry name" value="PLDc_vPLD1_2_yPLD_like_2"/>
    <property type="match status" value="1"/>
</dbReference>
<dbReference type="Proteomes" id="UP000694871">
    <property type="component" value="Unplaced"/>
</dbReference>
<keyword evidence="4" id="KW-0442">Lipid degradation</keyword>
<evidence type="ECO:0000313" key="9">
    <source>
        <dbReference type="RefSeq" id="XP_015283368.1"/>
    </source>
</evidence>
<protein>
    <recommendedName>
        <fullName evidence="1">phospholipase D</fullName>
        <ecNumber evidence="1">3.1.4.4</ecNumber>
    </recommendedName>
</protein>
<dbReference type="PIRSF" id="PIRSF009376">
    <property type="entry name" value="Phospholipase_D_euk"/>
    <property type="match status" value="1"/>
</dbReference>
<dbReference type="InterPro" id="IPR001736">
    <property type="entry name" value="PLipase_D/transphosphatidylase"/>
</dbReference>
<dbReference type="Gene3D" id="3.30.1520.10">
    <property type="entry name" value="Phox-like domain"/>
    <property type="match status" value="1"/>
</dbReference>
<dbReference type="SUPFAM" id="SSF64268">
    <property type="entry name" value="PX domain"/>
    <property type="match status" value="1"/>
</dbReference>
<dbReference type="InterPro" id="IPR016555">
    <property type="entry name" value="PLipase_D_euk"/>
</dbReference>
<evidence type="ECO:0000256" key="2">
    <source>
        <dbReference type="ARBA" id="ARBA00022737"/>
    </source>
</evidence>
<dbReference type="PROSITE" id="PS50035">
    <property type="entry name" value="PLD"/>
    <property type="match status" value="2"/>
</dbReference>
<dbReference type="PANTHER" id="PTHR18896:SF121">
    <property type="entry name" value="PHOSPHOLIPASE D2"/>
    <property type="match status" value="1"/>
</dbReference>
<feature type="domain" description="PLD phosphodiesterase" evidence="7">
    <location>
        <begin position="234"/>
        <end position="261"/>
    </location>
</feature>
<dbReference type="PANTHER" id="PTHR18896">
    <property type="entry name" value="PHOSPHOLIPASE D"/>
    <property type="match status" value="1"/>
</dbReference>